<accession>E6QVD5</accession>
<name>E6QVD5_9ZZZZ</name>
<protein>
    <submittedName>
        <fullName evidence="1">Uncharacterized protein</fullName>
    </submittedName>
</protein>
<gene>
    <name evidence="1" type="ORF">CARN7_2021</name>
</gene>
<proteinExistence type="predicted"/>
<reference evidence="1" key="1">
    <citation type="submission" date="2009-10" db="EMBL/GenBank/DDBJ databases">
        <title>Diversity of trophic interactions inside an arsenic-rich microbial ecosystem.</title>
        <authorList>
            <person name="Bertin P.N."/>
            <person name="Heinrich-Salmeron A."/>
            <person name="Pelletier E."/>
            <person name="Goulhen-Chollet F."/>
            <person name="Arsene-Ploetze F."/>
            <person name="Gallien S."/>
            <person name="Calteau A."/>
            <person name="Vallenet D."/>
            <person name="Casiot C."/>
            <person name="Chane-Woon-Ming B."/>
            <person name="Giloteaux L."/>
            <person name="Barakat M."/>
            <person name="Bonnefoy V."/>
            <person name="Bruneel O."/>
            <person name="Chandler M."/>
            <person name="Cleiss J."/>
            <person name="Duran R."/>
            <person name="Elbaz-Poulichet F."/>
            <person name="Fonknechten N."/>
            <person name="Lauga B."/>
            <person name="Mornico D."/>
            <person name="Ortet P."/>
            <person name="Schaeffer C."/>
            <person name="Siguier P."/>
            <person name="Alexander Thil Smith A."/>
            <person name="Van Dorsselaer A."/>
            <person name="Weissenbach J."/>
            <person name="Medigue C."/>
            <person name="Le Paslier D."/>
        </authorList>
    </citation>
    <scope>NUCLEOTIDE SEQUENCE</scope>
</reference>
<dbReference type="EMBL" id="CABR01000128">
    <property type="protein sequence ID" value="CBI11208.1"/>
    <property type="molecule type" value="Genomic_DNA"/>
</dbReference>
<comment type="caution">
    <text evidence="1">The sequence shown here is derived from an EMBL/GenBank/DDBJ whole genome shotgun (WGS) entry which is preliminary data.</text>
</comment>
<organism evidence="1">
    <name type="scientific">mine drainage metagenome</name>
    <dbReference type="NCBI Taxonomy" id="410659"/>
    <lineage>
        <taxon>unclassified sequences</taxon>
        <taxon>metagenomes</taxon>
        <taxon>ecological metagenomes</taxon>
    </lineage>
</organism>
<evidence type="ECO:0000313" key="1">
    <source>
        <dbReference type="EMBL" id="CBI11208.1"/>
    </source>
</evidence>
<sequence length="100" mass="11142">MHGYPYIQAAYPQARRATSQPAYLALLRMEVTAFHVRLSAYSSLWPYSSPHGGRPLTGILLYGARTFLPLKTQGGDCLISFIAILTRISHIDTRKPGNNH</sequence>
<dbReference type="AlphaFoldDB" id="E6QVD5"/>